<reference evidence="1 2" key="1">
    <citation type="journal article" date="2023" name="Genes (Basel)">
        <title>Chromosome-Level Genome Assembly and Circadian Gene Repertoire of the Patagonia Blennie Eleginops maclovinus-The Closest Ancestral Proxy of Antarctic Cryonotothenioids.</title>
        <authorList>
            <person name="Cheng C.C."/>
            <person name="Rivera-Colon A.G."/>
            <person name="Minhas B.F."/>
            <person name="Wilson L."/>
            <person name="Rayamajhi N."/>
            <person name="Vargas-Chacoff L."/>
            <person name="Catchen J.M."/>
        </authorList>
    </citation>
    <scope>NUCLEOTIDE SEQUENCE [LARGE SCALE GENOMIC DNA]</scope>
    <source>
        <strain evidence="1">JMC-PN-2008</strain>
    </source>
</reference>
<keyword evidence="2" id="KW-1185">Reference proteome</keyword>
<accession>A0AAN7XTU1</accession>
<proteinExistence type="predicted"/>
<comment type="caution">
    <text evidence="1">The sequence shown here is derived from an EMBL/GenBank/DDBJ whole genome shotgun (WGS) entry which is preliminary data.</text>
</comment>
<dbReference type="AlphaFoldDB" id="A0AAN7XTU1"/>
<dbReference type="Proteomes" id="UP001346869">
    <property type="component" value="Unassembled WGS sequence"/>
</dbReference>
<organism evidence="1 2">
    <name type="scientific">Eleginops maclovinus</name>
    <name type="common">Patagonian blennie</name>
    <name type="synonym">Eleginus maclovinus</name>
    <dbReference type="NCBI Taxonomy" id="56733"/>
    <lineage>
        <taxon>Eukaryota</taxon>
        <taxon>Metazoa</taxon>
        <taxon>Chordata</taxon>
        <taxon>Craniata</taxon>
        <taxon>Vertebrata</taxon>
        <taxon>Euteleostomi</taxon>
        <taxon>Actinopterygii</taxon>
        <taxon>Neopterygii</taxon>
        <taxon>Teleostei</taxon>
        <taxon>Neoteleostei</taxon>
        <taxon>Acanthomorphata</taxon>
        <taxon>Eupercaria</taxon>
        <taxon>Perciformes</taxon>
        <taxon>Notothenioidei</taxon>
        <taxon>Eleginopidae</taxon>
        <taxon>Eleginops</taxon>
    </lineage>
</organism>
<sequence length="69" mass="7772">MEREMGQRIEIAGAVLQSLYRTVVTKRELSQKAKLSVYQAIFVPTLTYGHEGWGKESLGSLLELLPPRP</sequence>
<protein>
    <submittedName>
        <fullName evidence="1">Uncharacterized protein</fullName>
    </submittedName>
</protein>
<dbReference type="EMBL" id="JAUZQC010000009">
    <property type="protein sequence ID" value="KAK5866700.1"/>
    <property type="molecule type" value="Genomic_DNA"/>
</dbReference>
<name>A0AAN7XTU1_ELEMC</name>
<evidence type="ECO:0000313" key="2">
    <source>
        <dbReference type="Proteomes" id="UP001346869"/>
    </source>
</evidence>
<evidence type="ECO:0000313" key="1">
    <source>
        <dbReference type="EMBL" id="KAK5866700.1"/>
    </source>
</evidence>
<gene>
    <name evidence="1" type="ORF">PBY51_020869</name>
</gene>
<reference evidence="1 2" key="2">
    <citation type="journal article" date="2023" name="Mol. Biol. Evol.">
        <title>Genomics of Secondarily Temperate Adaptation in the Only Non-Antarctic Icefish.</title>
        <authorList>
            <person name="Rivera-Colon A.G."/>
            <person name="Rayamajhi N."/>
            <person name="Minhas B.F."/>
            <person name="Madrigal G."/>
            <person name="Bilyk K.T."/>
            <person name="Yoon V."/>
            <person name="Hune M."/>
            <person name="Gregory S."/>
            <person name="Cheng C.H.C."/>
            <person name="Catchen J.M."/>
        </authorList>
    </citation>
    <scope>NUCLEOTIDE SEQUENCE [LARGE SCALE GENOMIC DNA]</scope>
    <source>
        <strain evidence="1">JMC-PN-2008</strain>
    </source>
</reference>